<evidence type="ECO:0000256" key="1">
    <source>
        <dbReference type="SAM" id="MobiDB-lite"/>
    </source>
</evidence>
<dbReference type="PROSITE" id="PS50901">
    <property type="entry name" value="FTSK"/>
    <property type="match status" value="1"/>
</dbReference>
<dbReference type="Pfam" id="PF13401">
    <property type="entry name" value="AAA_22"/>
    <property type="match status" value="1"/>
</dbReference>
<dbReference type="InterPro" id="IPR049945">
    <property type="entry name" value="AAA_22"/>
</dbReference>
<accession>A0A6J6N8J2</accession>
<dbReference type="GO" id="GO:0005524">
    <property type="term" value="F:ATP binding"/>
    <property type="evidence" value="ECO:0007669"/>
    <property type="project" value="InterPro"/>
</dbReference>
<organism evidence="4">
    <name type="scientific">freshwater metagenome</name>
    <dbReference type="NCBI Taxonomy" id="449393"/>
    <lineage>
        <taxon>unclassified sequences</taxon>
        <taxon>metagenomes</taxon>
        <taxon>ecological metagenomes</taxon>
    </lineage>
</organism>
<feature type="region of interest" description="Disordered" evidence="1">
    <location>
        <begin position="336"/>
        <end position="371"/>
    </location>
</feature>
<gene>
    <name evidence="4" type="ORF">UFOPK2370_00271</name>
</gene>
<evidence type="ECO:0000313" key="4">
    <source>
        <dbReference type="EMBL" id="CAB4680883.1"/>
    </source>
</evidence>
<sequence>MQLLWFLPSLAYGVMLGVTSNNYFLAASTVFTILIALLVRYRLSKRPKLSANTKLRVINRDIWLDDFRMPRGEIFWSAEQADFIFERLGATSSTSSAMQDFFSKNFERSKTNLNMAFGFNETEVVQRSLVDDGPHAILIGSTGSGKTELLRQMLRELNNAETKPGLVCVDFKGGLGLEEFRLQSLRFASDHDMGATEKVFDWLELELSQRELSPEPRNALVIAIDELTHLLGTVKRSSEVLAAIAARGRSARMHLILTNQNLVGVHRALLSNIKLRVLIGNPDPVDAAMLGQLSRAPLKHAVQSLASAQIVAHASAAEPFYFALPGFRPEVIEQSRVQPRVASEPRQRQRSKEFHREYSNQAKARHRRRRQTSILGLRLLAHRGGSR</sequence>
<name>A0A6J6N8J2_9ZZZZ</name>
<keyword evidence="2" id="KW-0812">Transmembrane</keyword>
<dbReference type="Gene3D" id="3.40.50.300">
    <property type="entry name" value="P-loop containing nucleotide triphosphate hydrolases"/>
    <property type="match status" value="1"/>
</dbReference>
<feature type="compositionally biased region" description="Basic and acidic residues" evidence="1">
    <location>
        <begin position="343"/>
        <end position="358"/>
    </location>
</feature>
<dbReference type="SMART" id="SM00382">
    <property type="entry name" value="AAA"/>
    <property type="match status" value="1"/>
</dbReference>
<dbReference type="InterPro" id="IPR051162">
    <property type="entry name" value="T4SS_component"/>
</dbReference>
<keyword evidence="2" id="KW-0472">Membrane</keyword>
<dbReference type="InterPro" id="IPR002543">
    <property type="entry name" value="FtsK_dom"/>
</dbReference>
<dbReference type="EMBL" id="CAEZXK010000004">
    <property type="protein sequence ID" value="CAB4680883.1"/>
    <property type="molecule type" value="Genomic_DNA"/>
</dbReference>
<dbReference type="InterPro" id="IPR027417">
    <property type="entry name" value="P-loop_NTPase"/>
</dbReference>
<dbReference type="PANTHER" id="PTHR30121:SF6">
    <property type="entry name" value="SLR6007 PROTEIN"/>
    <property type="match status" value="1"/>
</dbReference>
<dbReference type="GO" id="GO:0016887">
    <property type="term" value="F:ATP hydrolysis activity"/>
    <property type="evidence" value="ECO:0007669"/>
    <property type="project" value="InterPro"/>
</dbReference>
<protein>
    <submittedName>
        <fullName evidence="4">Unannotated protein</fullName>
    </submittedName>
</protein>
<dbReference type="PANTHER" id="PTHR30121">
    <property type="entry name" value="UNCHARACTERIZED PROTEIN YJGR-RELATED"/>
    <property type="match status" value="1"/>
</dbReference>
<dbReference type="InterPro" id="IPR003593">
    <property type="entry name" value="AAA+_ATPase"/>
</dbReference>
<feature type="transmembrane region" description="Helical" evidence="2">
    <location>
        <begin position="23"/>
        <end position="41"/>
    </location>
</feature>
<dbReference type="SUPFAM" id="SSF52540">
    <property type="entry name" value="P-loop containing nucleoside triphosphate hydrolases"/>
    <property type="match status" value="1"/>
</dbReference>
<evidence type="ECO:0000256" key="2">
    <source>
        <dbReference type="SAM" id="Phobius"/>
    </source>
</evidence>
<evidence type="ECO:0000259" key="3">
    <source>
        <dbReference type="PROSITE" id="PS50901"/>
    </source>
</evidence>
<dbReference type="AlphaFoldDB" id="A0A6J6N8J2"/>
<dbReference type="GO" id="GO:0003677">
    <property type="term" value="F:DNA binding"/>
    <property type="evidence" value="ECO:0007669"/>
    <property type="project" value="InterPro"/>
</dbReference>
<feature type="domain" description="FtsK" evidence="3">
    <location>
        <begin position="121"/>
        <end position="288"/>
    </location>
</feature>
<dbReference type="CDD" id="cd01127">
    <property type="entry name" value="TrwB_TraG_TraD_VirD4"/>
    <property type="match status" value="1"/>
</dbReference>
<proteinExistence type="predicted"/>
<keyword evidence="2" id="KW-1133">Transmembrane helix</keyword>
<reference evidence="4" key="1">
    <citation type="submission" date="2020-05" db="EMBL/GenBank/DDBJ databases">
        <authorList>
            <person name="Chiriac C."/>
            <person name="Salcher M."/>
            <person name="Ghai R."/>
            <person name="Kavagutti S V."/>
        </authorList>
    </citation>
    <scope>NUCLEOTIDE SEQUENCE</scope>
</reference>